<sequence length="80" mass="9786">MMRSDVLAYLENQKDLKQFVREQPHWYRKLSRNPHDLQTLEIESLQYYKKTIPHQVEKFSNSVQMASMMFNMFQSMKNQN</sequence>
<comment type="caution">
    <text evidence="1">The sequence shown here is derived from an EMBL/GenBank/DDBJ whole genome shotgun (WGS) entry which is preliminary data.</text>
</comment>
<dbReference type="InterPro" id="IPR025613">
    <property type="entry name" value="YlbE"/>
</dbReference>
<gene>
    <name evidence="1" type="ORF">J2S10_001611</name>
</gene>
<accession>A0ABT9XSD3</accession>
<reference evidence="1 2" key="1">
    <citation type="submission" date="2023-07" db="EMBL/GenBank/DDBJ databases">
        <title>Genomic Encyclopedia of Type Strains, Phase IV (KMG-IV): sequencing the most valuable type-strain genomes for metagenomic binning, comparative biology and taxonomic classification.</title>
        <authorList>
            <person name="Goeker M."/>
        </authorList>
    </citation>
    <scope>NUCLEOTIDE SEQUENCE [LARGE SCALE GENOMIC DNA]</scope>
    <source>
        <strain evidence="1 2">DSM 27594</strain>
    </source>
</reference>
<dbReference type="Pfam" id="PF14003">
    <property type="entry name" value="YlbE"/>
    <property type="match status" value="1"/>
</dbReference>
<evidence type="ECO:0000313" key="1">
    <source>
        <dbReference type="EMBL" id="MDQ0198470.1"/>
    </source>
</evidence>
<protein>
    <recommendedName>
        <fullName evidence="3">YlbE-like protein</fullName>
    </recommendedName>
</protein>
<dbReference type="EMBL" id="JAUSTW010000002">
    <property type="protein sequence ID" value="MDQ0198470.1"/>
    <property type="molecule type" value="Genomic_DNA"/>
</dbReference>
<proteinExistence type="predicted"/>
<dbReference type="Proteomes" id="UP001224122">
    <property type="component" value="Unassembled WGS sequence"/>
</dbReference>
<evidence type="ECO:0000313" key="2">
    <source>
        <dbReference type="Proteomes" id="UP001224122"/>
    </source>
</evidence>
<organism evidence="1 2">
    <name type="scientific">Neobacillus ginsengisoli</name>
    <dbReference type="NCBI Taxonomy" id="904295"/>
    <lineage>
        <taxon>Bacteria</taxon>
        <taxon>Bacillati</taxon>
        <taxon>Bacillota</taxon>
        <taxon>Bacilli</taxon>
        <taxon>Bacillales</taxon>
        <taxon>Bacillaceae</taxon>
        <taxon>Neobacillus</taxon>
    </lineage>
</organism>
<keyword evidence="2" id="KW-1185">Reference proteome</keyword>
<name>A0ABT9XSD3_9BACI</name>
<evidence type="ECO:0008006" key="3">
    <source>
        <dbReference type="Google" id="ProtNLM"/>
    </source>
</evidence>